<protein>
    <submittedName>
        <fullName evidence="2">Glycosyltransferase</fullName>
    </submittedName>
</protein>
<evidence type="ECO:0000313" key="3">
    <source>
        <dbReference type="Proteomes" id="UP000620075"/>
    </source>
</evidence>
<dbReference type="SUPFAM" id="SSF53756">
    <property type="entry name" value="UDP-Glycosyltransferase/glycogen phosphorylase"/>
    <property type="match status" value="1"/>
</dbReference>
<dbReference type="PANTHER" id="PTHR12526">
    <property type="entry name" value="GLYCOSYLTRANSFERASE"/>
    <property type="match status" value="1"/>
</dbReference>
<organism evidence="2 3">
    <name type="scientific">Candidatus Dormiibacter inghamiae</name>
    <dbReference type="NCBI Taxonomy" id="3127013"/>
    <lineage>
        <taxon>Bacteria</taxon>
        <taxon>Bacillati</taxon>
        <taxon>Candidatus Dormiibacterota</taxon>
        <taxon>Candidatus Dormibacteria</taxon>
        <taxon>Candidatus Dormibacterales</taxon>
        <taxon>Candidatus Dormibacteraceae</taxon>
        <taxon>Candidatus Dormiibacter</taxon>
    </lineage>
</organism>
<name>A0A934KED6_9BACT</name>
<dbReference type="AlphaFoldDB" id="A0A934KED6"/>
<sequence>MNVFLWHVHGSWTNSLVQGRHRYLLPVLPGRGPDGRGRAQTWAWPDTVVEVTPEAAATAAVDIVIMQRPVELEGLACRWLGGREPGRDLPGLYLEHNAPQGPVNAMRHPAANRPDLHLVQVSHFNRLFWDSGSTPVRVIEHGIVDPGHRYSGELARAGAAINEPQRRQRVVGYDLLPQLASACPIDLFGIATENDLPQDRLHEELGRRRAYVHPYRWTSLGLALLEAMHLGLPVVALATTEVPEAVPAAAGFVSNRLPVLQEGLRRLRSDPDLGRDMGAAGRAAALEHYGLARFLREWDQLLAEVSR</sequence>
<evidence type="ECO:0000313" key="2">
    <source>
        <dbReference type="EMBL" id="MBJ7603989.1"/>
    </source>
</evidence>
<dbReference type="InterPro" id="IPR001296">
    <property type="entry name" value="Glyco_trans_1"/>
</dbReference>
<comment type="caution">
    <text evidence="2">The sequence shown here is derived from an EMBL/GenBank/DDBJ whole genome shotgun (WGS) entry which is preliminary data.</text>
</comment>
<gene>
    <name evidence="2" type="ORF">JF888_12465</name>
</gene>
<feature type="domain" description="Glycosyl transferase family 1" evidence="1">
    <location>
        <begin position="197"/>
        <end position="282"/>
    </location>
</feature>
<proteinExistence type="predicted"/>
<dbReference type="Gene3D" id="3.40.50.2000">
    <property type="entry name" value="Glycogen Phosphorylase B"/>
    <property type="match status" value="1"/>
</dbReference>
<evidence type="ECO:0000259" key="1">
    <source>
        <dbReference type="Pfam" id="PF00534"/>
    </source>
</evidence>
<dbReference type="EMBL" id="JAEKNQ010000048">
    <property type="protein sequence ID" value="MBJ7603989.1"/>
    <property type="molecule type" value="Genomic_DNA"/>
</dbReference>
<reference evidence="2 3" key="1">
    <citation type="submission" date="2020-10" db="EMBL/GenBank/DDBJ databases">
        <title>Ca. Dormibacterota MAGs.</title>
        <authorList>
            <person name="Montgomery K."/>
        </authorList>
    </citation>
    <scope>NUCLEOTIDE SEQUENCE [LARGE SCALE GENOMIC DNA]</scope>
    <source>
        <strain evidence="2">SC8811_S16_3</strain>
    </source>
</reference>
<accession>A0A934KED6</accession>
<dbReference type="GO" id="GO:0016757">
    <property type="term" value="F:glycosyltransferase activity"/>
    <property type="evidence" value="ECO:0007669"/>
    <property type="project" value="InterPro"/>
</dbReference>
<dbReference type="RefSeq" id="WP_338180847.1">
    <property type="nucleotide sequence ID" value="NZ_JAEKNQ010000048.1"/>
</dbReference>
<dbReference type="Proteomes" id="UP000620075">
    <property type="component" value="Unassembled WGS sequence"/>
</dbReference>
<dbReference type="PANTHER" id="PTHR12526:SF627">
    <property type="entry name" value="D-RHAMNOSYLTRANSFERASE WBPZ"/>
    <property type="match status" value="1"/>
</dbReference>
<dbReference type="Pfam" id="PF00534">
    <property type="entry name" value="Glycos_transf_1"/>
    <property type="match status" value="1"/>
</dbReference>